<name>E4YBC2_OIKDI</name>
<dbReference type="EMBL" id="FN654375">
    <property type="protein sequence ID" value="CBY32859.1"/>
    <property type="molecule type" value="Genomic_DNA"/>
</dbReference>
<organism evidence="1">
    <name type="scientific">Oikopleura dioica</name>
    <name type="common">Tunicate</name>
    <dbReference type="NCBI Taxonomy" id="34765"/>
    <lineage>
        <taxon>Eukaryota</taxon>
        <taxon>Metazoa</taxon>
        <taxon>Chordata</taxon>
        <taxon>Tunicata</taxon>
        <taxon>Appendicularia</taxon>
        <taxon>Copelata</taxon>
        <taxon>Oikopleuridae</taxon>
        <taxon>Oikopleura</taxon>
    </lineage>
</organism>
<dbReference type="Proteomes" id="UP000011014">
    <property type="component" value="Unassembled WGS sequence"/>
</dbReference>
<protein>
    <submittedName>
        <fullName evidence="1">Uncharacterized protein</fullName>
    </submittedName>
</protein>
<accession>E4YBC2</accession>
<gene>
    <name evidence="1" type="ORF">GSOID_T00020717001</name>
</gene>
<proteinExistence type="predicted"/>
<reference evidence="1" key="1">
    <citation type="journal article" date="2010" name="Science">
        <title>Plasticity of animal genome architecture unmasked by rapid evolution of a pelagic tunicate.</title>
        <authorList>
            <person name="Denoeud F."/>
            <person name="Henriet S."/>
            <person name="Mungpakdee S."/>
            <person name="Aury J.M."/>
            <person name="Da Silva C."/>
            <person name="Brinkmann H."/>
            <person name="Mikhaleva J."/>
            <person name="Olsen L.C."/>
            <person name="Jubin C."/>
            <person name="Canestro C."/>
            <person name="Bouquet J.M."/>
            <person name="Danks G."/>
            <person name="Poulain J."/>
            <person name="Campsteijn C."/>
            <person name="Adamski M."/>
            <person name="Cross I."/>
            <person name="Yadetie F."/>
            <person name="Muffato M."/>
            <person name="Louis A."/>
            <person name="Butcher S."/>
            <person name="Tsagkogeorga G."/>
            <person name="Konrad A."/>
            <person name="Singh S."/>
            <person name="Jensen M.F."/>
            <person name="Cong E.H."/>
            <person name="Eikeseth-Otteraa H."/>
            <person name="Noel B."/>
            <person name="Anthouard V."/>
            <person name="Porcel B.M."/>
            <person name="Kachouri-Lafond R."/>
            <person name="Nishino A."/>
            <person name="Ugolini M."/>
            <person name="Chourrout P."/>
            <person name="Nishida H."/>
            <person name="Aasland R."/>
            <person name="Huzurbazar S."/>
            <person name="Westhof E."/>
            <person name="Delsuc F."/>
            <person name="Lehrach H."/>
            <person name="Reinhardt R."/>
            <person name="Weissenbach J."/>
            <person name="Roy S.W."/>
            <person name="Artiguenave F."/>
            <person name="Postlethwait J.H."/>
            <person name="Manak J.R."/>
            <person name="Thompson E.M."/>
            <person name="Jaillon O."/>
            <person name="Du Pasquier L."/>
            <person name="Boudinot P."/>
            <person name="Liberles D.A."/>
            <person name="Volff J.N."/>
            <person name="Philippe H."/>
            <person name="Lenhard B."/>
            <person name="Roest Crollius H."/>
            <person name="Wincker P."/>
            <person name="Chourrout D."/>
        </authorList>
    </citation>
    <scope>NUCLEOTIDE SEQUENCE [LARGE SCALE GENOMIC DNA]</scope>
</reference>
<dbReference type="AlphaFoldDB" id="E4YBC2"/>
<evidence type="ECO:0000313" key="1">
    <source>
        <dbReference type="EMBL" id="CBY32859.1"/>
    </source>
</evidence>
<sequence>MSVRLVRACRYLRSVRRSRRNSNNSIKQAIDKKFELISSAEELESLEAKKAEVFLRKISKTLLDPNQAVTIGSAANRPIGQIG</sequence>